<organism evidence="3 4">
    <name type="scientific">Pendulispora rubella</name>
    <dbReference type="NCBI Taxonomy" id="2741070"/>
    <lineage>
        <taxon>Bacteria</taxon>
        <taxon>Pseudomonadati</taxon>
        <taxon>Myxococcota</taxon>
        <taxon>Myxococcia</taxon>
        <taxon>Myxococcales</taxon>
        <taxon>Sorangiineae</taxon>
        <taxon>Pendulisporaceae</taxon>
        <taxon>Pendulispora</taxon>
    </lineage>
</organism>
<protein>
    <submittedName>
        <fullName evidence="3">Nuclear transport factor 2 family protein</fullName>
    </submittedName>
</protein>
<name>A0ABZ2L8J3_9BACT</name>
<dbReference type="PROSITE" id="PS51257">
    <property type="entry name" value="PROKAR_LIPOPROTEIN"/>
    <property type="match status" value="1"/>
</dbReference>
<dbReference type="EMBL" id="CP089983">
    <property type="protein sequence ID" value="WXB07252.1"/>
    <property type="molecule type" value="Genomic_DNA"/>
</dbReference>
<dbReference type="Gene3D" id="3.10.450.50">
    <property type="match status" value="1"/>
</dbReference>
<dbReference type="Pfam" id="PF13474">
    <property type="entry name" value="SnoaL_3"/>
    <property type="match status" value="1"/>
</dbReference>
<feature type="domain" description="SnoaL-like" evidence="2">
    <location>
        <begin position="41"/>
        <end position="154"/>
    </location>
</feature>
<reference evidence="3" key="1">
    <citation type="submission" date="2021-12" db="EMBL/GenBank/DDBJ databases">
        <title>Discovery of the Pendulisporaceae a myxobacterial family with distinct sporulation behavior and unique specialized metabolism.</title>
        <authorList>
            <person name="Garcia R."/>
            <person name="Popoff A."/>
            <person name="Bader C.D."/>
            <person name="Loehr J."/>
            <person name="Walesch S."/>
            <person name="Walt C."/>
            <person name="Boldt J."/>
            <person name="Bunk B."/>
            <person name="Haeckl F.J.F.P.J."/>
            <person name="Gunesch A.P."/>
            <person name="Birkelbach J."/>
            <person name="Nuebel U."/>
            <person name="Pietschmann T."/>
            <person name="Bach T."/>
            <person name="Mueller R."/>
        </authorList>
    </citation>
    <scope>NUCLEOTIDE SEQUENCE</scope>
    <source>
        <strain evidence="3">MSr11367</strain>
    </source>
</reference>
<gene>
    <name evidence="3" type="ORF">LVJ94_08385</name>
</gene>
<evidence type="ECO:0000313" key="3">
    <source>
        <dbReference type="EMBL" id="WXB07252.1"/>
    </source>
</evidence>
<dbReference type="Proteomes" id="UP001374803">
    <property type="component" value="Chromosome"/>
</dbReference>
<dbReference type="RefSeq" id="WP_394836912.1">
    <property type="nucleotide sequence ID" value="NZ_CP089929.1"/>
</dbReference>
<evidence type="ECO:0000313" key="4">
    <source>
        <dbReference type="Proteomes" id="UP001374803"/>
    </source>
</evidence>
<proteinExistence type="predicted"/>
<dbReference type="SUPFAM" id="SSF54427">
    <property type="entry name" value="NTF2-like"/>
    <property type="match status" value="1"/>
</dbReference>
<sequence>MRPAHVLGFSLSLLLTACAEAPPPKTAAAPVDADAERRAIGAMLDDWHAAAAQADETRYFGHFTKDAIFLGTDATERWDLAGFRAFAHPYFEKGKAWSFRATRRGITVAADGQTAWFDEDLHTGNLGPSRGSGTIVREGQAWKIAHYDLSIPIPNDRVKDIVERIAAPPLVKLRDRYKAMYQKASTVALEDVAEADKVLAALVPEAKAHPDEDVEFWLHNELTWLKWAQDDLPGALAEADAMRVTLDHGTLPAKRTAELRLHERWDRAYILLEMALAAPRDKRAKALAAANDARASYQALAMQENDPDGLAALETFFAARQGKTKEAVAFAKKVDIAKRDDVQDLYIFQLAYEAGGDKPSMEATRAKICGTKNYLMRPLILRRGAKEGWKCR</sequence>
<dbReference type="InterPro" id="IPR037401">
    <property type="entry name" value="SnoaL-like"/>
</dbReference>
<feature type="signal peptide" evidence="1">
    <location>
        <begin position="1"/>
        <end position="21"/>
    </location>
</feature>
<keyword evidence="1" id="KW-0732">Signal</keyword>
<keyword evidence="4" id="KW-1185">Reference proteome</keyword>
<evidence type="ECO:0000256" key="1">
    <source>
        <dbReference type="SAM" id="SignalP"/>
    </source>
</evidence>
<dbReference type="InterPro" id="IPR032710">
    <property type="entry name" value="NTF2-like_dom_sf"/>
</dbReference>
<feature type="chain" id="PRO_5046842766" evidence="1">
    <location>
        <begin position="22"/>
        <end position="392"/>
    </location>
</feature>
<evidence type="ECO:0000259" key="2">
    <source>
        <dbReference type="Pfam" id="PF13474"/>
    </source>
</evidence>
<accession>A0ABZ2L8J3</accession>